<dbReference type="Gene3D" id="3.40.50.2020">
    <property type="match status" value="1"/>
</dbReference>
<evidence type="ECO:0000313" key="3">
    <source>
        <dbReference type="Proteomes" id="UP000032668"/>
    </source>
</evidence>
<organism evidence="2 3">
    <name type="scientific">Acidocella aminolytica 101 = DSM 11237</name>
    <dbReference type="NCBI Taxonomy" id="1120923"/>
    <lineage>
        <taxon>Bacteria</taxon>
        <taxon>Pseudomonadati</taxon>
        <taxon>Pseudomonadota</taxon>
        <taxon>Alphaproteobacteria</taxon>
        <taxon>Acetobacterales</taxon>
        <taxon>Acidocellaceae</taxon>
        <taxon>Acidocella</taxon>
    </lineage>
</organism>
<dbReference type="SUPFAM" id="SSF53271">
    <property type="entry name" value="PRTase-like"/>
    <property type="match status" value="1"/>
</dbReference>
<dbReference type="PANTHER" id="PTHR43218">
    <property type="entry name" value="PHOSPHORIBOSYLTRANSFERASE-RELATED"/>
    <property type="match status" value="1"/>
</dbReference>
<dbReference type="STRING" id="1120923.SAMN02746095_02162"/>
<dbReference type="AlphaFoldDB" id="A0A0D6PGK4"/>
<dbReference type="PANTHER" id="PTHR43218:SF1">
    <property type="entry name" value="PHOSPHORIBOSYLTRANSFERASE"/>
    <property type="match status" value="1"/>
</dbReference>
<keyword evidence="2" id="KW-0328">Glycosyltransferase</keyword>
<dbReference type="Proteomes" id="UP000032668">
    <property type="component" value="Unassembled WGS sequence"/>
</dbReference>
<keyword evidence="2" id="KW-0808">Transferase</keyword>
<proteinExistence type="predicted"/>
<dbReference type="EMBL" id="BANC01000060">
    <property type="protein sequence ID" value="GAN80905.1"/>
    <property type="molecule type" value="Genomic_DNA"/>
</dbReference>
<dbReference type="GO" id="GO:0016757">
    <property type="term" value="F:glycosyltransferase activity"/>
    <property type="evidence" value="ECO:0007669"/>
    <property type="project" value="UniProtKB-KW"/>
</dbReference>
<protein>
    <submittedName>
        <fullName evidence="2">Adenine phosphoribosyltransferase</fullName>
    </submittedName>
</protein>
<gene>
    <name evidence="2" type="ORF">Aam_061_024</name>
</gene>
<keyword evidence="3" id="KW-1185">Reference proteome</keyword>
<sequence>MHWIAATLGILLAIEVTRALGLDSYVVLQKSPKLYLCDALAQEISSITPAEAQKLLLDRRALPLLAGNRILLVDDVVVSGGSLNGALALLRKAEAEIVGVSTVLTGAHEWKTKLGRDVALVLGLAHIPQFRPVDGV</sequence>
<dbReference type="CDD" id="cd06223">
    <property type="entry name" value="PRTases_typeI"/>
    <property type="match status" value="1"/>
</dbReference>
<comment type="caution">
    <text evidence="2">The sequence shown here is derived from an EMBL/GenBank/DDBJ whole genome shotgun (WGS) entry which is preliminary data.</text>
</comment>
<evidence type="ECO:0000259" key="1">
    <source>
        <dbReference type="Pfam" id="PF00156"/>
    </source>
</evidence>
<reference evidence="2 3" key="1">
    <citation type="submission" date="2012-11" db="EMBL/GenBank/DDBJ databases">
        <title>Whole genome sequence of Acidocella aminolytica 101 = DSM 11237.</title>
        <authorList>
            <person name="Azuma Y."/>
            <person name="Higashiura N."/>
            <person name="Hirakawa H."/>
            <person name="Matsushita K."/>
        </authorList>
    </citation>
    <scope>NUCLEOTIDE SEQUENCE [LARGE SCALE GENOMIC DNA]</scope>
    <source>
        <strain evidence="3">101 / DSM 11237</strain>
    </source>
</reference>
<dbReference type="InterPro" id="IPR000836">
    <property type="entry name" value="PRTase_dom"/>
</dbReference>
<accession>A0A0D6PGK4</accession>
<name>A0A0D6PGK4_9PROT</name>
<dbReference type="Pfam" id="PF00156">
    <property type="entry name" value="Pribosyltran"/>
    <property type="match status" value="1"/>
</dbReference>
<dbReference type="RefSeq" id="WP_052948389.1">
    <property type="nucleotide sequence ID" value="NZ_BANC01000060.1"/>
</dbReference>
<dbReference type="InterPro" id="IPR029057">
    <property type="entry name" value="PRTase-like"/>
</dbReference>
<feature type="domain" description="Phosphoribosyltransferase" evidence="1">
    <location>
        <begin position="46"/>
        <end position="115"/>
    </location>
</feature>
<evidence type="ECO:0000313" key="2">
    <source>
        <dbReference type="EMBL" id="GAN80905.1"/>
    </source>
</evidence>